<evidence type="ECO:0000313" key="3">
    <source>
        <dbReference type="Proteomes" id="UP000278983"/>
    </source>
</evidence>
<keyword evidence="1" id="KW-1133">Transmembrane helix</keyword>
<organism evidence="2 3">
    <name type="scientific">Prevotella koreensis</name>
    <dbReference type="NCBI Taxonomy" id="2490854"/>
    <lineage>
        <taxon>Bacteria</taxon>
        <taxon>Pseudomonadati</taxon>
        <taxon>Bacteroidota</taxon>
        <taxon>Bacteroidia</taxon>
        <taxon>Bacteroidales</taxon>
        <taxon>Prevotellaceae</taxon>
        <taxon>Prevotella</taxon>
    </lineage>
</organism>
<evidence type="ECO:0008006" key="4">
    <source>
        <dbReference type="Google" id="ProtNLM"/>
    </source>
</evidence>
<dbReference type="EMBL" id="RYYU01000001">
    <property type="protein sequence ID" value="RUL58546.1"/>
    <property type="molecule type" value="Genomic_DNA"/>
</dbReference>
<comment type="caution">
    <text evidence="2">The sequence shown here is derived from an EMBL/GenBank/DDBJ whole genome shotgun (WGS) entry which is preliminary data.</text>
</comment>
<dbReference type="RefSeq" id="WP_126677644.1">
    <property type="nucleotide sequence ID" value="NZ_CAUTIM010000039.1"/>
</dbReference>
<keyword evidence="1" id="KW-0472">Membrane</keyword>
<reference evidence="2 3" key="1">
    <citation type="submission" date="2018-12" db="EMBL/GenBank/DDBJ databases">
        <title>Genome sequencing of Prevotella sp. KCOM 3155 (= JS262).</title>
        <authorList>
            <person name="Kook J.-K."/>
            <person name="Park S.-N."/>
            <person name="Lim Y.K."/>
        </authorList>
    </citation>
    <scope>NUCLEOTIDE SEQUENCE [LARGE SCALE GENOMIC DNA]</scope>
    <source>
        <strain evidence="2 3">KCOM 3155</strain>
    </source>
</reference>
<dbReference type="AlphaFoldDB" id="A0A432LH94"/>
<dbReference type="OrthoDB" id="1080842at2"/>
<keyword evidence="3" id="KW-1185">Reference proteome</keyword>
<accession>A0A432LH94</accession>
<protein>
    <recommendedName>
        <fullName evidence="4">DUF2946 domain-containing protein</fullName>
    </recommendedName>
</protein>
<proteinExistence type="predicted"/>
<dbReference type="Proteomes" id="UP000278983">
    <property type="component" value="Unassembled WGS sequence"/>
</dbReference>
<evidence type="ECO:0000256" key="1">
    <source>
        <dbReference type="SAM" id="Phobius"/>
    </source>
</evidence>
<feature type="transmembrane region" description="Helical" evidence="1">
    <location>
        <begin position="66"/>
        <end position="85"/>
    </location>
</feature>
<evidence type="ECO:0000313" key="2">
    <source>
        <dbReference type="EMBL" id="RUL58546.1"/>
    </source>
</evidence>
<gene>
    <name evidence="2" type="ORF">EHV08_01365</name>
</gene>
<sequence>MTIEKRRISVSRLLLLVFLSMLLAVSLHTHGGYVADTGCTDCVNHAPHAGHLSNGTIHMDNCLLCQLSTLPYLVPIVIFTVAFVIKGQSLPRNRQTVVCSRATQHNYLRGPPETIPFF</sequence>
<keyword evidence="1" id="KW-0812">Transmembrane</keyword>
<name>A0A432LH94_9BACT</name>